<dbReference type="InterPro" id="IPR011994">
    <property type="entry name" value="Cytidylate_kinase_dom"/>
</dbReference>
<dbReference type="CDD" id="cd02020">
    <property type="entry name" value="CMPK"/>
    <property type="match status" value="1"/>
</dbReference>
<keyword evidence="5 8" id="KW-0067">ATP-binding</keyword>
<dbReference type="RefSeq" id="WP_367966884.1">
    <property type="nucleotide sequence ID" value="NZ_JBAKFI010000001.1"/>
</dbReference>
<evidence type="ECO:0000313" key="10">
    <source>
        <dbReference type="EMBL" id="MEX0386411.1"/>
    </source>
</evidence>
<evidence type="ECO:0000256" key="2">
    <source>
        <dbReference type="ARBA" id="ARBA00022679"/>
    </source>
</evidence>
<evidence type="ECO:0000256" key="8">
    <source>
        <dbReference type="HAMAP-Rule" id="MF_00238"/>
    </source>
</evidence>
<dbReference type="Proteomes" id="UP001556653">
    <property type="component" value="Unassembled WGS sequence"/>
</dbReference>
<keyword evidence="8" id="KW-0963">Cytoplasm</keyword>
<accession>A0ABV3S8F0</accession>
<evidence type="ECO:0000256" key="3">
    <source>
        <dbReference type="ARBA" id="ARBA00022741"/>
    </source>
</evidence>
<comment type="similarity">
    <text evidence="1 8">Belongs to the cytidylate kinase family. Type 1 subfamily.</text>
</comment>
<evidence type="ECO:0000256" key="6">
    <source>
        <dbReference type="ARBA" id="ARBA00047615"/>
    </source>
</evidence>
<dbReference type="PANTHER" id="PTHR21299:SF2">
    <property type="entry name" value="CYTIDYLATE KINASE"/>
    <property type="match status" value="1"/>
</dbReference>
<feature type="binding site" evidence="8">
    <location>
        <begin position="12"/>
        <end position="20"/>
    </location>
    <ligand>
        <name>ATP</name>
        <dbReference type="ChEBI" id="CHEBI:30616"/>
    </ligand>
</feature>
<organism evidence="10 11">
    <name type="scientific">Spiribacter onubensis</name>
    <dbReference type="NCBI Taxonomy" id="3122420"/>
    <lineage>
        <taxon>Bacteria</taxon>
        <taxon>Pseudomonadati</taxon>
        <taxon>Pseudomonadota</taxon>
        <taxon>Gammaproteobacteria</taxon>
        <taxon>Chromatiales</taxon>
        <taxon>Ectothiorhodospiraceae</taxon>
        <taxon>Spiribacter</taxon>
    </lineage>
</organism>
<keyword evidence="3 8" id="KW-0547">Nucleotide-binding</keyword>
<proteinExistence type="inferred from homology"/>
<comment type="catalytic activity">
    <reaction evidence="6 8">
        <text>dCMP + ATP = dCDP + ADP</text>
        <dbReference type="Rhea" id="RHEA:25094"/>
        <dbReference type="ChEBI" id="CHEBI:30616"/>
        <dbReference type="ChEBI" id="CHEBI:57566"/>
        <dbReference type="ChEBI" id="CHEBI:58593"/>
        <dbReference type="ChEBI" id="CHEBI:456216"/>
        <dbReference type="EC" id="2.7.4.25"/>
    </reaction>
</comment>
<dbReference type="InterPro" id="IPR003136">
    <property type="entry name" value="Cytidylate_kin"/>
</dbReference>
<dbReference type="Pfam" id="PF02224">
    <property type="entry name" value="Cytidylate_kin"/>
    <property type="match status" value="1"/>
</dbReference>
<dbReference type="GO" id="GO:0016301">
    <property type="term" value="F:kinase activity"/>
    <property type="evidence" value="ECO:0007669"/>
    <property type="project" value="UniProtKB-KW"/>
</dbReference>
<sequence>MSARIGVVTIDGPGGAGKGTIARELAGRLGWHLLDSGAIYRLLALASLRADIGLGEVDRLVAVAEALDIRFPTDGPAAGEVILDGVVVSDAIRDEASGERASRLAAVPVVRQALLERQRAFRRPPGLVADGRDMGTVVFPDAPVKIFLTASAEERARRRHKQLMGQGVAANLADLLQELRARDERDTQRSVAPLRPAEDAVTIDTTDLSVEAVVSAVMERVEARL</sequence>
<name>A0ABV3S8F0_9GAMM</name>
<dbReference type="InterPro" id="IPR027417">
    <property type="entry name" value="P-loop_NTPase"/>
</dbReference>
<dbReference type="EC" id="2.7.4.25" evidence="8"/>
<dbReference type="NCBIfam" id="TIGR00017">
    <property type="entry name" value="cmk"/>
    <property type="match status" value="1"/>
</dbReference>
<evidence type="ECO:0000256" key="1">
    <source>
        <dbReference type="ARBA" id="ARBA00009427"/>
    </source>
</evidence>
<dbReference type="HAMAP" id="MF_00238">
    <property type="entry name" value="Cytidyl_kinase_type1"/>
    <property type="match status" value="1"/>
</dbReference>
<dbReference type="PANTHER" id="PTHR21299">
    <property type="entry name" value="CYTIDYLATE KINASE/PANTOATE-BETA-ALANINE LIGASE"/>
    <property type="match status" value="1"/>
</dbReference>
<keyword evidence="4 8" id="KW-0418">Kinase</keyword>
<dbReference type="Gene3D" id="3.40.50.300">
    <property type="entry name" value="P-loop containing nucleotide triphosphate hydrolases"/>
    <property type="match status" value="1"/>
</dbReference>
<evidence type="ECO:0000313" key="11">
    <source>
        <dbReference type="Proteomes" id="UP001556653"/>
    </source>
</evidence>
<dbReference type="EMBL" id="JBAKFJ010000001">
    <property type="protein sequence ID" value="MEX0386411.1"/>
    <property type="molecule type" value="Genomic_DNA"/>
</dbReference>
<evidence type="ECO:0000259" key="9">
    <source>
        <dbReference type="Pfam" id="PF02224"/>
    </source>
</evidence>
<gene>
    <name evidence="8 10" type="primary">cmk</name>
    <name evidence="10" type="ORF">V6X64_05290</name>
</gene>
<protein>
    <recommendedName>
        <fullName evidence="8">Cytidylate kinase</fullName>
        <shortName evidence="8">CK</shortName>
        <ecNumber evidence="8">2.7.4.25</ecNumber>
    </recommendedName>
    <alternativeName>
        <fullName evidence="8">Cytidine monophosphate kinase</fullName>
        <shortName evidence="8">CMP kinase</shortName>
    </alternativeName>
</protein>
<comment type="subcellular location">
    <subcellularLocation>
        <location evidence="8">Cytoplasm</location>
    </subcellularLocation>
</comment>
<dbReference type="SUPFAM" id="SSF52540">
    <property type="entry name" value="P-loop containing nucleoside triphosphate hydrolases"/>
    <property type="match status" value="1"/>
</dbReference>
<reference evidence="10 11" key="1">
    <citation type="submission" date="2024-02" db="EMBL/GenBank/DDBJ databases">
        <title>New especies of Spiribacter isolated from saline water.</title>
        <authorList>
            <person name="Leon M.J."/>
            <person name="De La Haba R."/>
            <person name="Sanchez-Porro C."/>
            <person name="Ventosa A."/>
        </authorList>
    </citation>
    <scope>NUCLEOTIDE SEQUENCE [LARGE SCALE GENOMIC DNA]</scope>
    <source>
        <strain evidence="11">ag22IC4-227</strain>
    </source>
</reference>
<evidence type="ECO:0000256" key="5">
    <source>
        <dbReference type="ARBA" id="ARBA00022840"/>
    </source>
</evidence>
<keyword evidence="11" id="KW-1185">Reference proteome</keyword>
<keyword evidence="2 8" id="KW-0808">Transferase</keyword>
<comment type="catalytic activity">
    <reaction evidence="7 8">
        <text>CMP + ATP = CDP + ADP</text>
        <dbReference type="Rhea" id="RHEA:11600"/>
        <dbReference type="ChEBI" id="CHEBI:30616"/>
        <dbReference type="ChEBI" id="CHEBI:58069"/>
        <dbReference type="ChEBI" id="CHEBI:60377"/>
        <dbReference type="ChEBI" id="CHEBI:456216"/>
        <dbReference type="EC" id="2.7.4.25"/>
    </reaction>
</comment>
<comment type="caution">
    <text evidence="10">The sequence shown here is derived from an EMBL/GenBank/DDBJ whole genome shotgun (WGS) entry which is preliminary data.</text>
</comment>
<feature type="domain" description="Cytidylate kinase" evidence="9">
    <location>
        <begin position="8"/>
        <end position="222"/>
    </location>
</feature>
<evidence type="ECO:0000256" key="7">
    <source>
        <dbReference type="ARBA" id="ARBA00048478"/>
    </source>
</evidence>
<evidence type="ECO:0000256" key="4">
    <source>
        <dbReference type="ARBA" id="ARBA00022777"/>
    </source>
</evidence>